<name>A0A8J8T5W4_HALGN</name>
<proteinExistence type="predicted"/>
<dbReference type="OrthoDB" id="6538145at2759"/>
<dbReference type="Proteomes" id="UP000785679">
    <property type="component" value="Unassembled WGS sequence"/>
</dbReference>
<sequence>MMRQPGFEPGSTAWKAAILTTRLLTHAYYPNFNIPPQTSLKYLPRHQLQRGVQHNQYAQIFERKSQV</sequence>
<dbReference type="AlphaFoldDB" id="A0A8J8T5W4"/>
<organism evidence="1 2">
    <name type="scientific">Halteria grandinella</name>
    <dbReference type="NCBI Taxonomy" id="5974"/>
    <lineage>
        <taxon>Eukaryota</taxon>
        <taxon>Sar</taxon>
        <taxon>Alveolata</taxon>
        <taxon>Ciliophora</taxon>
        <taxon>Intramacronucleata</taxon>
        <taxon>Spirotrichea</taxon>
        <taxon>Stichotrichia</taxon>
        <taxon>Sporadotrichida</taxon>
        <taxon>Halteriidae</taxon>
        <taxon>Halteria</taxon>
    </lineage>
</organism>
<evidence type="ECO:0000313" key="1">
    <source>
        <dbReference type="EMBL" id="TNV83434.1"/>
    </source>
</evidence>
<evidence type="ECO:0000313" key="2">
    <source>
        <dbReference type="Proteomes" id="UP000785679"/>
    </source>
</evidence>
<reference evidence="1" key="1">
    <citation type="submission" date="2019-06" db="EMBL/GenBank/DDBJ databases">
        <authorList>
            <person name="Zheng W."/>
        </authorList>
    </citation>
    <scope>NUCLEOTIDE SEQUENCE</scope>
    <source>
        <strain evidence="1">QDHG01</strain>
    </source>
</reference>
<protein>
    <submittedName>
        <fullName evidence="1">Uncharacterized protein</fullName>
    </submittedName>
</protein>
<comment type="caution">
    <text evidence="1">The sequence shown here is derived from an EMBL/GenBank/DDBJ whole genome shotgun (WGS) entry which is preliminary data.</text>
</comment>
<dbReference type="EMBL" id="RRYP01003838">
    <property type="protein sequence ID" value="TNV83434.1"/>
    <property type="molecule type" value="Genomic_DNA"/>
</dbReference>
<accession>A0A8J8T5W4</accession>
<gene>
    <name evidence="1" type="ORF">FGO68_gene11508</name>
</gene>
<keyword evidence="2" id="KW-1185">Reference proteome</keyword>